<gene>
    <name evidence="7" type="ORF">GQF02_05150</name>
</gene>
<dbReference type="InterPro" id="IPR013762">
    <property type="entry name" value="Integrase-like_cat_sf"/>
</dbReference>
<keyword evidence="8" id="KW-1185">Reference proteome</keyword>
<protein>
    <submittedName>
        <fullName evidence="7">Tyrosine-type recombinase/integrase</fullName>
    </submittedName>
</protein>
<dbReference type="GO" id="GO:0015074">
    <property type="term" value="P:DNA integration"/>
    <property type="evidence" value="ECO:0007669"/>
    <property type="project" value="UniProtKB-KW"/>
</dbReference>
<comment type="caution">
    <text evidence="7">The sequence shown here is derived from an EMBL/GenBank/DDBJ whole genome shotgun (WGS) entry which is preliminary data.</text>
</comment>
<evidence type="ECO:0000256" key="2">
    <source>
        <dbReference type="ARBA" id="ARBA00023125"/>
    </source>
</evidence>
<feature type="domain" description="Core-binding (CB)" evidence="6">
    <location>
        <begin position="59"/>
        <end position="138"/>
    </location>
</feature>
<dbReference type="InterPro" id="IPR050090">
    <property type="entry name" value="Tyrosine_recombinase_XerCD"/>
</dbReference>
<dbReference type="Gene3D" id="1.10.150.130">
    <property type="match status" value="1"/>
</dbReference>
<evidence type="ECO:0000313" key="8">
    <source>
        <dbReference type="Proteomes" id="UP000467214"/>
    </source>
</evidence>
<evidence type="ECO:0000256" key="1">
    <source>
        <dbReference type="ARBA" id="ARBA00022908"/>
    </source>
</evidence>
<reference evidence="7 8" key="1">
    <citation type="submission" date="2019-12" db="EMBL/GenBank/DDBJ databases">
        <title>Neisseriaceae gen. nov. sp. Genome sequencing and assembly.</title>
        <authorList>
            <person name="Liu Z."/>
            <person name="Li A."/>
        </authorList>
    </citation>
    <scope>NUCLEOTIDE SEQUENCE [LARGE SCALE GENOMIC DNA]</scope>
    <source>
        <strain evidence="7 8">B2N2-7</strain>
    </source>
</reference>
<dbReference type="CDD" id="cd00796">
    <property type="entry name" value="INT_Rci_Hp1_C"/>
    <property type="match status" value="1"/>
</dbReference>
<dbReference type="EMBL" id="WSSB01000003">
    <property type="protein sequence ID" value="MXR36359.1"/>
    <property type="molecule type" value="Genomic_DNA"/>
</dbReference>
<dbReference type="Pfam" id="PF00589">
    <property type="entry name" value="Phage_integrase"/>
    <property type="match status" value="1"/>
</dbReference>
<dbReference type="AlphaFoldDB" id="A0A845BJK2"/>
<dbReference type="Gene3D" id="1.10.443.10">
    <property type="entry name" value="Intergrase catalytic core"/>
    <property type="match status" value="1"/>
</dbReference>
<dbReference type="InterPro" id="IPR044068">
    <property type="entry name" value="CB"/>
</dbReference>
<keyword evidence="3" id="KW-0233">DNA recombination</keyword>
<dbReference type="InterPro" id="IPR011010">
    <property type="entry name" value="DNA_brk_join_enz"/>
</dbReference>
<dbReference type="PROSITE" id="PS51900">
    <property type="entry name" value="CB"/>
    <property type="match status" value="1"/>
</dbReference>
<dbReference type="InterPro" id="IPR010998">
    <property type="entry name" value="Integrase_recombinase_N"/>
</dbReference>
<proteinExistence type="predicted"/>
<evidence type="ECO:0000313" key="7">
    <source>
        <dbReference type="EMBL" id="MXR36359.1"/>
    </source>
</evidence>
<dbReference type="PROSITE" id="PS51898">
    <property type="entry name" value="TYR_RECOMBINASE"/>
    <property type="match status" value="1"/>
</dbReference>
<keyword evidence="2 4" id="KW-0238">DNA-binding</keyword>
<feature type="domain" description="Tyr recombinase" evidence="5">
    <location>
        <begin position="160"/>
        <end position="331"/>
    </location>
</feature>
<evidence type="ECO:0000256" key="4">
    <source>
        <dbReference type="PROSITE-ProRule" id="PRU01248"/>
    </source>
</evidence>
<dbReference type="PANTHER" id="PTHR30349">
    <property type="entry name" value="PHAGE INTEGRASE-RELATED"/>
    <property type="match status" value="1"/>
</dbReference>
<evidence type="ECO:0000259" key="5">
    <source>
        <dbReference type="PROSITE" id="PS51898"/>
    </source>
</evidence>
<evidence type="ECO:0000259" key="6">
    <source>
        <dbReference type="PROSITE" id="PS51900"/>
    </source>
</evidence>
<organism evidence="7 8">
    <name type="scientific">Craterilacuibacter sinensis</name>
    <dbReference type="NCBI Taxonomy" id="2686017"/>
    <lineage>
        <taxon>Bacteria</taxon>
        <taxon>Pseudomonadati</taxon>
        <taxon>Pseudomonadota</taxon>
        <taxon>Betaproteobacteria</taxon>
        <taxon>Neisseriales</taxon>
        <taxon>Neisseriaceae</taxon>
        <taxon>Craterilacuibacter</taxon>
    </lineage>
</organism>
<accession>A0A845BJK2</accession>
<name>A0A845BJK2_9NEIS</name>
<dbReference type="InterPro" id="IPR002104">
    <property type="entry name" value="Integrase_catalytic"/>
</dbReference>
<dbReference type="Proteomes" id="UP000467214">
    <property type="component" value="Unassembled WGS sequence"/>
</dbReference>
<dbReference type="RefSeq" id="WP_160795334.1">
    <property type="nucleotide sequence ID" value="NZ_WSSB01000003.1"/>
</dbReference>
<evidence type="ECO:0000256" key="3">
    <source>
        <dbReference type="ARBA" id="ARBA00023172"/>
    </source>
</evidence>
<dbReference type="GO" id="GO:0003677">
    <property type="term" value="F:DNA binding"/>
    <property type="evidence" value="ECO:0007669"/>
    <property type="project" value="UniProtKB-UniRule"/>
</dbReference>
<dbReference type="PANTHER" id="PTHR30349:SF94">
    <property type="entry name" value="INTEGRASE_RECOMBINASE HI_1414-RELATED"/>
    <property type="match status" value="1"/>
</dbReference>
<sequence>MASITRRGPYQFQAIIRRKGYPSQTRTFETRTDAEAWVRSVESKMDHGQFRDLRPLDRLTLGDLLQRYADEVTPSKRGVVQERTRINKLLRHSLALRPMSTLRASDFAAYRNERLEQVSASTVRLELALLSHLYTMAIREWSLPLEHALQKITRPKSAPGRERRLQRGELACLFAAIETQGGRAGPWLKACIQLALETGMRAGELLSLEWRQVDLASAVIKLEMTKNGTARLVPLSEKAEAVLAALPQPGLRVIPNFYDTSGLDRAFKRACQVAGIEGLRFHDLRHEAASRRAPHVTPQTLAKLFGWKNLQMSMRYYNPQIAELHAAIGRTSLITQPG</sequence>
<keyword evidence="1" id="KW-0229">DNA integration</keyword>
<dbReference type="SUPFAM" id="SSF56349">
    <property type="entry name" value="DNA breaking-rejoining enzymes"/>
    <property type="match status" value="1"/>
</dbReference>
<dbReference type="GO" id="GO:0006310">
    <property type="term" value="P:DNA recombination"/>
    <property type="evidence" value="ECO:0007669"/>
    <property type="project" value="UniProtKB-KW"/>
</dbReference>